<protein>
    <submittedName>
        <fullName evidence="2">Uncharacterized protein</fullName>
    </submittedName>
</protein>
<name>A0AAD8FEP1_BIOPF</name>
<reference evidence="2" key="1">
    <citation type="journal article" date="2023" name="PLoS Negl. Trop. Dis.">
        <title>A genome sequence for Biomphalaria pfeifferi, the major vector snail for the human-infecting parasite Schistosoma mansoni.</title>
        <authorList>
            <person name="Bu L."/>
            <person name="Lu L."/>
            <person name="Laidemitt M.R."/>
            <person name="Zhang S.M."/>
            <person name="Mutuku M."/>
            <person name="Mkoji G."/>
            <person name="Steinauer M."/>
            <person name="Loker E.S."/>
        </authorList>
    </citation>
    <scope>NUCLEOTIDE SEQUENCE</scope>
    <source>
        <strain evidence="2">KasaAsao</strain>
    </source>
</reference>
<evidence type="ECO:0000313" key="2">
    <source>
        <dbReference type="EMBL" id="KAK0060666.1"/>
    </source>
</evidence>
<evidence type="ECO:0000256" key="1">
    <source>
        <dbReference type="SAM" id="MobiDB-lite"/>
    </source>
</evidence>
<accession>A0AAD8FEP1</accession>
<dbReference type="Proteomes" id="UP001233172">
    <property type="component" value="Unassembled WGS sequence"/>
</dbReference>
<keyword evidence="3" id="KW-1185">Reference proteome</keyword>
<gene>
    <name evidence="2" type="ORF">Bpfe_009854</name>
</gene>
<organism evidence="2 3">
    <name type="scientific">Biomphalaria pfeifferi</name>
    <name type="common">Bloodfluke planorb</name>
    <name type="synonym">Freshwater snail</name>
    <dbReference type="NCBI Taxonomy" id="112525"/>
    <lineage>
        <taxon>Eukaryota</taxon>
        <taxon>Metazoa</taxon>
        <taxon>Spiralia</taxon>
        <taxon>Lophotrochozoa</taxon>
        <taxon>Mollusca</taxon>
        <taxon>Gastropoda</taxon>
        <taxon>Heterobranchia</taxon>
        <taxon>Euthyneura</taxon>
        <taxon>Panpulmonata</taxon>
        <taxon>Hygrophila</taxon>
        <taxon>Lymnaeoidea</taxon>
        <taxon>Planorbidae</taxon>
        <taxon>Biomphalaria</taxon>
    </lineage>
</organism>
<proteinExistence type="predicted"/>
<dbReference type="AlphaFoldDB" id="A0AAD8FEP1"/>
<comment type="caution">
    <text evidence="2">The sequence shown here is derived from an EMBL/GenBank/DDBJ whole genome shotgun (WGS) entry which is preliminary data.</text>
</comment>
<reference evidence="2" key="2">
    <citation type="submission" date="2023-04" db="EMBL/GenBank/DDBJ databases">
        <authorList>
            <person name="Bu L."/>
            <person name="Lu L."/>
            <person name="Laidemitt M.R."/>
            <person name="Zhang S.M."/>
            <person name="Mutuku M."/>
            <person name="Mkoji G."/>
            <person name="Steinauer M."/>
            <person name="Loker E.S."/>
        </authorList>
    </citation>
    <scope>NUCLEOTIDE SEQUENCE</scope>
    <source>
        <strain evidence="2">KasaAsao</strain>
        <tissue evidence="2">Whole Snail</tissue>
    </source>
</reference>
<sequence length="70" mass="7520">MAAKYISCSAKRRPIQFLGPILNGKTAFLGMESPRCPSKDRIHRSGGIGESSQSGAHVTERSSEISEPAM</sequence>
<evidence type="ECO:0000313" key="3">
    <source>
        <dbReference type="Proteomes" id="UP001233172"/>
    </source>
</evidence>
<feature type="region of interest" description="Disordered" evidence="1">
    <location>
        <begin position="35"/>
        <end position="70"/>
    </location>
</feature>
<dbReference type="EMBL" id="JASAOG010000034">
    <property type="protein sequence ID" value="KAK0060666.1"/>
    <property type="molecule type" value="Genomic_DNA"/>
</dbReference>